<proteinExistence type="predicted"/>
<comment type="caution">
    <text evidence="3">The sequence shown here is derived from an EMBL/GenBank/DDBJ whole genome shotgun (WGS) entry which is preliminary data.</text>
</comment>
<feature type="domain" description="DUF2489" evidence="2">
    <location>
        <begin position="13"/>
        <end position="146"/>
    </location>
</feature>
<sequence length="155" mass="17655">MSTALIILGLIVIVALSGYATSLLLRLRRQSHSQREAALLRKAEADAKRAGVLDDIRYIATAMVEERCEISEGVVRIVKLFEAISLSERVSPDYPTLFMHFDRIKAHPIMEARQALPKQERMKLDLARMKSEAELEEGILHDARKLMDYRPKAMH</sequence>
<dbReference type="Proteomes" id="UP000737113">
    <property type="component" value="Unassembled WGS sequence"/>
</dbReference>
<feature type="transmembrane region" description="Helical" evidence="1">
    <location>
        <begin position="6"/>
        <end position="25"/>
    </location>
</feature>
<reference evidence="3" key="1">
    <citation type="submission" date="2020-04" db="EMBL/GenBank/DDBJ databases">
        <title>Description of Shewanella salipaludis sp. nov., isolated from a salt marsh.</title>
        <authorList>
            <person name="Park S."/>
            <person name="Yoon J.-H."/>
        </authorList>
    </citation>
    <scope>NUCLEOTIDE SEQUENCE</scope>
    <source>
        <strain evidence="3">SHSM-M6</strain>
    </source>
</reference>
<evidence type="ECO:0000256" key="1">
    <source>
        <dbReference type="SAM" id="Phobius"/>
    </source>
</evidence>
<keyword evidence="1" id="KW-0472">Membrane</keyword>
<name>A0A972JKZ2_9GAMM</name>
<protein>
    <submittedName>
        <fullName evidence="3">DUF2489 domain-containing protein</fullName>
    </submittedName>
</protein>
<evidence type="ECO:0000313" key="3">
    <source>
        <dbReference type="EMBL" id="NMH66710.1"/>
    </source>
</evidence>
<dbReference type="EMBL" id="JAAXYH010000015">
    <property type="protein sequence ID" value="NMH66710.1"/>
    <property type="molecule type" value="Genomic_DNA"/>
</dbReference>
<dbReference type="AlphaFoldDB" id="A0A972JKZ2"/>
<organism evidence="3 4">
    <name type="scientific">Shewanella salipaludis</name>
    <dbReference type="NCBI Taxonomy" id="2723052"/>
    <lineage>
        <taxon>Bacteria</taxon>
        <taxon>Pseudomonadati</taxon>
        <taxon>Pseudomonadota</taxon>
        <taxon>Gammaproteobacteria</taxon>
        <taxon>Alteromonadales</taxon>
        <taxon>Shewanellaceae</taxon>
        <taxon>Shewanella</taxon>
    </lineage>
</organism>
<accession>A0A972JKZ2</accession>
<dbReference type="InterPro" id="IPR019617">
    <property type="entry name" value="DUF2489"/>
</dbReference>
<evidence type="ECO:0000259" key="2">
    <source>
        <dbReference type="Pfam" id="PF10675"/>
    </source>
</evidence>
<dbReference type="RefSeq" id="WP_169565441.1">
    <property type="nucleotide sequence ID" value="NZ_JAAXYH010000015.1"/>
</dbReference>
<dbReference type="Pfam" id="PF10675">
    <property type="entry name" value="DUF2489"/>
    <property type="match status" value="1"/>
</dbReference>
<keyword evidence="1" id="KW-1133">Transmembrane helix</keyword>
<evidence type="ECO:0000313" key="4">
    <source>
        <dbReference type="Proteomes" id="UP000737113"/>
    </source>
</evidence>
<gene>
    <name evidence="3" type="ORF">HC757_16255</name>
</gene>
<keyword evidence="1" id="KW-0812">Transmembrane</keyword>
<keyword evidence="4" id="KW-1185">Reference proteome</keyword>